<dbReference type="SUPFAM" id="SSF52266">
    <property type="entry name" value="SGNH hydrolase"/>
    <property type="match status" value="1"/>
</dbReference>
<gene>
    <name evidence="3" type="ORF">BIFGAL_03665</name>
</gene>
<dbReference type="InterPro" id="IPR005181">
    <property type="entry name" value="SASA"/>
</dbReference>
<accession>D1NUY7</accession>
<dbReference type="GO" id="GO:0005975">
    <property type="term" value="P:carbohydrate metabolic process"/>
    <property type="evidence" value="ECO:0007669"/>
    <property type="project" value="TreeGrafter"/>
</dbReference>
<sequence>MKGIVVNPWKYCDEEVAMLRLPVLFGDGCVLQRDVPIKIWGWGTPGAQIEVTLGPMCQTVIVEEEGTWEAWFEPLRANECVSLIAQSFVSTVGALGDDDISAVQASKRRRRGPVNYSVEEERRFREAVAKMDLLPNAKLAMHRAGLCMTETLQRTCYVGEVFVCSGQSNMELPVSWTWRDDPALLQWEDPLLRQCKIMPDHCFEGPLGEPRSVVWEPYEGQHRRRFTTVGAWFGRALRRLLGVPVGLLNISLGGSPVESWMDKATASSFPHLAESIAQFRFTDKAEQLAQDSIVEQERWRQHCVQQRLEDQDLKWHDVVLPGDLASQLPALDGYHGELTLKRIVRLPERISLADYETLPALLDLGTMTDADETYVNGVKVGESFDRYTPRSYEVPAGTLRAGDNVIEVRLRIEGDDARVAIGKRLELRIGDGLVDVDDIEEFWESKEPKRLARRLSLVGVPHVVPDRRRQAAKQAAREEHAALWDLCNDIVEVDGRPLDGLEEPTKNRIIQHDFSQSLQVVNLNGAWQCAMSSAMPDACPQQVFINWKPMALFNAMLAPCFDYAVRAVLWYQGESNTGPDSKWYQAMLEAMIKLWRANWNVDRLPFFIVQLPELLTECADDGGWPTVREAQWRIMDAYTGQPLYSLDACDEYGNEGGAGDDVPQEPQDVSGAVSDVATIVALGCGDPYDLHPVHKREIAERLAHAAMCFVFGSEDDKPTPVAVGIDWQQNDNGWVPIAVEADTLHQGYASRSPWTGVLFTEDGMAPLGFEWILRDGTSVPTQACINQGQLMVQLPDADREDLLELRYAWSRNPHDGLVMGSTITPMPPFRLRIED</sequence>
<evidence type="ECO:0000256" key="1">
    <source>
        <dbReference type="ARBA" id="ARBA00022801"/>
    </source>
</evidence>
<dbReference type="Gene3D" id="2.60.120.260">
    <property type="entry name" value="Galactose-binding domain-like"/>
    <property type="match status" value="1"/>
</dbReference>
<dbReference type="InterPro" id="IPR039329">
    <property type="entry name" value="SIAE"/>
</dbReference>
<dbReference type="STRING" id="561180.BIFGAL_03665"/>
<proteinExistence type="predicted"/>
<dbReference type="InterPro" id="IPR008979">
    <property type="entry name" value="Galactose-bd-like_sf"/>
</dbReference>
<evidence type="ECO:0000259" key="2">
    <source>
        <dbReference type="Pfam" id="PF03629"/>
    </source>
</evidence>
<dbReference type="InterPro" id="IPR036514">
    <property type="entry name" value="SGNH_hydro_sf"/>
</dbReference>
<dbReference type="PANTHER" id="PTHR22901">
    <property type="entry name" value="SIALATE O-ACETYLESTERASE"/>
    <property type="match status" value="1"/>
</dbReference>
<dbReference type="eggNOG" id="COG3250">
    <property type="taxonomic scope" value="Bacteria"/>
</dbReference>
<dbReference type="Proteomes" id="UP000003656">
    <property type="component" value="Unassembled WGS sequence"/>
</dbReference>
<keyword evidence="1 3" id="KW-0378">Hydrolase</keyword>
<reference evidence="3 4" key="1">
    <citation type="submission" date="2009-11" db="EMBL/GenBank/DDBJ databases">
        <authorList>
            <person name="Weinstock G."/>
            <person name="Sodergren E."/>
            <person name="Clifton S."/>
            <person name="Fulton L."/>
            <person name="Fulton B."/>
            <person name="Courtney L."/>
            <person name="Fronick C."/>
            <person name="Harrison M."/>
            <person name="Strong C."/>
            <person name="Farmer C."/>
            <person name="Delahaunty K."/>
            <person name="Markovic C."/>
            <person name="Hall O."/>
            <person name="Minx P."/>
            <person name="Tomlinson C."/>
            <person name="Mitreva M."/>
            <person name="Nelson J."/>
            <person name="Hou S."/>
            <person name="Wollam A."/>
            <person name="Pepin K.H."/>
            <person name="Johnson M."/>
            <person name="Bhonagiri V."/>
            <person name="Nash W.E."/>
            <person name="Warren W."/>
            <person name="Chinwalla A."/>
            <person name="Mardis E.R."/>
            <person name="Wilson R.K."/>
        </authorList>
    </citation>
    <scope>NUCLEOTIDE SEQUENCE [LARGE SCALE GENOMIC DNA]</scope>
    <source>
        <strain evidence="3 4">DSM 20093</strain>
    </source>
</reference>
<dbReference type="Pfam" id="PF03629">
    <property type="entry name" value="SASA"/>
    <property type="match status" value="1"/>
</dbReference>
<protein>
    <submittedName>
        <fullName evidence="3">Glycosyl hydrolase family 2, sugar binding domain protein</fullName>
    </submittedName>
</protein>
<comment type="caution">
    <text evidence="3">The sequence shown here is derived from an EMBL/GenBank/DDBJ whole genome shotgun (WGS) entry which is preliminary data.</text>
</comment>
<dbReference type="PANTHER" id="PTHR22901:SF0">
    <property type="entry name" value="SIALATE O-ACETYLESTERASE"/>
    <property type="match status" value="1"/>
</dbReference>
<dbReference type="AlphaFoldDB" id="D1NUY7"/>
<evidence type="ECO:0000313" key="3">
    <source>
        <dbReference type="EMBL" id="EFA22638.1"/>
    </source>
</evidence>
<dbReference type="GO" id="GO:0001681">
    <property type="term" value="F:sialate O-acetylesterase activity"/>
    <property type="evidence" value="ECO:0007669"/>
    <property type="project" value="InterPro"/>
</dbReference>
<dbReference type="SUPFAM" id="SSF49785">
    <property type="entry name" value="Galactose-binding domain-like"/>
    <property type="match status" value="1"/>
</dbReference>
<dbReference type="EMBL" id="ABXB03000003">
    <property type="protein sequence ID" value="EFA22638.1"/>
    <property type="molecule type" value="Genomic_DNA"/>
</dbReference>
<evidence type="ECO:0000313" key="4">
    <source>
        <dbReference type="Proteomes" id="UP000003656"/>
    </source>
</evidence>
<name>D1NUY7_9BIFI</name>
<organism evidence="3 4">
    <name type="scientific">Bifidobacterium gallicum DSM 20093 = LMG 11596</name>
    <dbReference type="NCBI Taxonomy" id="561180"/>
    <lineage>
        <taxon>Bacteria</taxon>
        <taxon>Bacillati</taxon>
        <taxon>Actinomycetota</taxon>
        <taxon>Actinomycetes</taxon>
        <taxon>Bifidobacteriales</taxon>
        <taxon>Bifidobacteriaceae</taxon>
        <taxon>Bifidobacterium</taxon>
    </lineage>
</organism>
<dbReference type="Gene3D" id="3.40.50.1110">
    <property type="entry name" value="SGNH hydrolase"/>
    <property type="match status" value="2"/>
</dbReference>
<feature type="domain" description="Sialate O-acetylesterase" evidence="2">
    <location>
        <begin position="564"/>
        <end position="633"/>
    </location>
</feature>